<dbReference type="PANTHER" id="PTHR19353:SF19">
    <property type="entry name" value="DELTA(5) FATTY ACID DESATURASE C-RELATED"/>
    <property type="match status" value="1"/>
</dbReference>
<dbReference type="InterPro" id="IPR005804">
    <property type="entry name" value="FA_desaturase_dom"/>
</dbReference>
<organism evidence="4 5">
    <name type="scientific">Chrysochromulina tobinii</name>
    <dbReference type="NCBI Taxonomy" id="1460289"/>
    <lineage>
        <taxon>Eukaryota</taxon>
        <taxon>Haptista</taxon>
        <taxon>Haptophyta</taxon>
        <taxon>Prymnesiophyceae</taxon>
        <taxon>Prymnesiales</taxon>
        <taxon>Chrysochromulinaceae</taxon>
        <taxon>Chrysochromulina</taxon>
    </lineage>
</organism>
<feature type="domain" description="Fatty acid desaturase" evidence="3">
    <location>
        <begin position="138"/>
        <end position="404"/>
    </location>
</feature>
<comment type="caution">
    <text evidence="4">The sequence shown here is derived from an EMBL/GenBank/DDBJ whole genome shotgun (WGS) entry which is preliminary data.</text>
</comment>
<dbReference type="InterPro" id="IPR001199">
    <property type="entry name" value="Cyt_B5-like_heme/steroid-bd"/>
</dbReference>
<dbReference type="GO" id="GO:0006636">
    <property type="term" value="P:unsaturated fatty acid biosynthetic process"/>
    <property type="evidence" value="ECO:0007669"/>
    <property type="project" value="UniProtKB-ARBA"/>
</dbReference>
<dbReference type="GO" id="GO:0016020">
    <property type="term" value="C:membrane"/>
    <property type="evidence" value="ECO:0007669"/>
    <property type="project" value="TreeGrafter"/>
</dbReference>
<evidence type="ECO:0000259" key="3">
    <source>
        <dbReference type="Pfam" id="PF00487"/>
    </source>
</evidence>
<evidence type="ECO:0000313" key="5">
    <source>
        <dbReference type="Proteomes" id="UP000037460"/>
    </source>
</evidence>
<dbReference type="Proteomes" id="UP000037460">
    <property type="component" value="Unassembled WGS sequence"/>
</dbReference>
<dbReference type="OrthoDB" id="2204368at2759"/>
<dbReference type="InterPro" id="IPR036400">
    <property type="entry name" value="Cyt_B5-like_heme/steroid_sf"/>
</dbReference>
<proteinExistence type="predicted"/>
<dbReference type="GO" id="GO:0016717">
    <property type="term" value="F:oxidoreductase activity, acting on paired donors, with oxidation of a pair of donors resulting in the reduction of molecular oxygen to two molecules of water"/>
    <property type="evidence" value="ECO:0007669"/>
    <property type="project" value="TreeGrafter"/>
</dbReference>
<dbReference type="SUPFAM" id="SSF55856">
    <property type="entry name" value="Cytochrome b5-like heme/steroid binding domain"/>
    <property type="match status" value="1"/>
</dbReference>
<dbReference type="PANTHER" id="PTHR19353">
    <property type="entry name" value="FATTY ACID DESATURASE 2"/>
    <property type="match status" value="1"/>
</dbReference>
<dbReference type="AlphaFoldDB" id="A0A0M0J4R3"/>
<sequence>MATLCPPPTPVHVHIDGAWYDLSSFAHPGGTDLIARHNGTDISYLFYSNHFDPLEAARRLRPFKMAKAPNDAPSLLLPTSEPCSDLYLELKRRVTDELARLGVNWRHQFSAAPYAARLACLVACLASRRLGWPGAVSLISALAYGLLTGRQTWTHAHNGVHNPNAIPRPLKRLMALDFVGVVDAWMMEHHAHHAHTNDAAQDPDVRWWMPLFSYADIHASGGSPRTALFAALAYPLLVPVMLVRSLLHAISFDPKGRATVAYVLAVAPLRFGLDIALLGTRYFPLALGAATAYIVGTFVATHQLASNYAPAARKMATTAMEEEEDEATRPATAEPPPVECWMTKQLRATNNVLAGHSAWSAFCGGINNHIEHHLFPMVSSQALSHVVPVVREFARERGLPYQSFTPLELARLASVGLWHLGNSLRPTRTHAAIPSISEYDAVQYKKTKTAAPPPSDAMAGEPLAPAEGLALLNSGLARAAQLLDAGDLEAVRAELHEPAFARFLGFKPVVRGNAANLKPSAGLATAGVSTVALEELLLALKRLDDFCLSNRVLVFNAEDAEQVKRLMTASGTDGGVGGKVDLEEGRALLAEVREQVEVVLRDLGRGV</sequence>
<dbReference type="GO" id="GO:0042759">
    <property type="term" value="P:long-chain fatty acid biosynthetic process"/>
    <property type="evidence" value="ECO:0007669"/>
    <property type="project" value="UniProtKB-ARBA"/>
</dbReference>
<accession>A0A0M0J4R3</accession>
<name>A0A0M0J4R3_9EUKA</name>
<dbReference type="Pfam" id="PF00487">
    <property type="entry name" value="FA_desaturase"/>
    <property type="match status" value="1"/>
</dbReference>
<dbReference type="EMBL" id="JWZX01003351">
    <property type="protein sequence ID" value="KOO21566.1"/>
    <property type="molecule type" value="Genomic_DNA"/>
</dbReference>
<dbReference type="Gene3D" id="3.10.120.10">
    <property type="entry name" value="Cytochrome b5-like heme/steroid binding domain"/>
    <property type="match status" value="1"/>
</dbReference>
<dbReference type="Pfam" id="PF00173">
    <property type="entry name" value="Cyt-b5"/>
    <property type="match status" value="1"/>
</dbReference>
<dbReference type="InterPro" id="IPR012171">
    <property type="entry name" value="Fatty_acid_desaturase"/>
</dbReference>
<protein>
    <submittedName>
        <fullName evidence="4">Delta-6 fatty acid desaturase</fullName>
    </submittedName>
</protein>
<evidence type="ECO:0000256" key="1">
    <source>
        <dbReference type="SAM" id="MobiDB-lite"/>
    </source>
</evidence>
<feature type="region of interest" description="Disordered" evidence="1">
    <location>
        <begin position="317"/>
        <end position="336"/>
    </location>
</feature>
<evidence type="ECO:0000259" key="2">
    <source>
        <dbReference type="Pfam" id="PF00173"/>
    </source>
</evidence>
<reference evidence="5" key="1">
    <citation type="journal article" date="2015" name="PLoS Genet.">
        <title>Genome Sequence and Transcriptome Analyses of Chrysochromulina tobin: Metabolic Tools for Enhanced Algal Fitness in the Prominent Order Prymnesiales (Haptophyceae).</title>
        <authorList>
            <person name="Hovde B.T."/>
            <person name="Deodato C.R."/>
            <person name="Hunsperger H.M."/>
            <person name="Ryken S.A."/>
            <person name="Yost W."/>
            <person name="Jha R.K."/>
            <person name="Patterson J."/>
            <person name="Monnat R.J. Jr."/>
            <person name="Barlow S.B."/>
            <person name="Starkenburg S.R."/>
            <person name="Cattolico R.A."/>
        </authorList>
    </citation>
    <scope>NUCLEOTIDE SEQUENCE</scope>
    <source>
        <strain evidence="5">CCMP291</strain>
    </source>
</reference>
<gene>
    <name evidence="4" type="ORF">Ctob_001637</name>
</gene>
<evidence type="ECO:0000313" key="4">
    <source>
        <dbReference type="EMBL" id="KOO21566.1"/>
    </source>
</evidence>
<feature type="domain" description="Cytochrome b5 heme-binding" evidence="2">
    <location>
        <begin position="10"/>
        <end position="60"/>
    </location>
</feature>
<keyword evidence="5" id="KW-1185">Reference proteome</keyword>